<evidence type="ECO:0000313" key="2">
    <source>
        <dbReference type="EMBL" id="KAL0436920.1"/>
    </source>
</evidence>
<protein>
    <submittedName>
        <fullName evidence="2">Uncharacterized protein</fullName>
    </submittedName>
</protein>
<proteinExistence type="predicted"/>
<dbReference type="AlphaFoldDB" id="A0AAW2W9T9"/>
<feature type="region of interest" description="Disordered" evidence="1">
    <location>
        <begin position="1"/>
        <end position="43"/>
    </location>
</feature>
<organism evidence="2">
    <name type="scientific">Sesamum radiatum</name>
    <name type="common">Black benniseed</name>
    <dbReference type="NCBI Taxonomy" id="300843"/>
    <lineage>
        <taxon>Eukaryota</taxon>
        <taxon>Viridiplantae</taxon>
        <taxon>Streptophyta</taxon>
        <taxon>Embryophyta</taxon>
        <taxon>Tracheophyta</taxon>
        <taxon>Spermatophyta</taxon>
        <taxon>Magnoliopsida</taxon>
        <taxon>eudicotyledons</taxon>
        <taxon>Gunneridae</taxon>
        <taxon>Pentapetalae</taxon>
        <taxon>asterids</taxon>
        <taxon>lamiids</taxon>
        <taxon>Lamiales</taxon>
        <taxon>Pedaliaceae</taxon>
        <taxon>Sesamum</taxon>
    </lineage>
</organism>
<comment type="caution">
    <text evidence="2">The sequence shown here is derived from an EMBL/GenBank/DDBJ whole genome shotgun (WGS) entry which is preliminary data.</text>
</comment>
<evidence type="ECO:0000256" key="1">
    <source>
        <dbReference type="SAM" id="MobiDB-lite"/>
    </source>
</evidence>
<name>A0AAW2W9T9_SESRA</name>
<reference evidence="2" key="1">
    <citation type="submission" date="2020-06" db="EMBL/GenBank/DDBJ databases">
        <authorList>
            <person name="Li T."/>
            <person name="Hu X."/>
            <person name="Zhang T."/>
            <person name="Song X."/>
            <person name="Zhang H."/>
            <person name="Dai N."/>
            <person name="Sheng W."/>
            <person name="Hou X."/>
            <person name="Wei L."/>
        </authorList>
    </citation>
    <scope>NUCLEOTIDE SEQUENCE</scope>
    <source>
        <strain evidence="2">G02</strain>
        <tissue evidence="2">Leaf</tissue>
    </source>
</reference>
<gene>
    <name evidence="2" type="ORF">Sradi_0399900</name>
</gene>
<reference evidence="2" key="2">
    <citation type="journal article" date="2024" name="Plant">
        <title>Genomic evolution and insights into agronomic trait innovations of Sesamum species.</title>
        <authorList>
            <person name="Miao H."/>
            <person name="Wang L."/>
            <person name="Qu L."/>
            <person name="Liu H."/>
            <person name="Sun Y."/>
            <person name="Le M."/>
            <person name="Wang Q."/>
            <person name="Wei S."/>
            <person name="Zheng Y."/>
            <person name="Lin W."/>
            <person name="Duan Y."/>
            <person name="Cao H."/>
            <person name="Xiong S."/>
            <person name="Wang X."/>
            <person name="Wei L."/>
            <person name="Li C."/>
            <person name="Ma Q."/>
            <person name="Ju M."/>
            <person name="Zhao R."/>
            <person name="Li G."/>
            <person name="Mu C."/>
            <person name="Tian Q."/>
            <person name="Mei H."/>
            <person name="Zhang T."/>
            <person name="Gao T."/>
            <person name="Zhang H."/>
        </authorList>
    </citation>
    <scope>NUCLEOTIDE SEQUENCE</scope>
    <source>
        <strain evidence="2">G02</strain>
    </source>
</reference>
<accession>A0AAW2W9T9</accession>
<sequence>MSGQYGVDQDQVSVAGFDVPSSPDASYNNIYPANEDEGENRLPCPPLAAYFVKPSNQQ</sequence>
<dbReference type="EMBL" id="JACGWJ010000002">
    <property type="protein sequence ID" value="KAL0436920.1"/>
    <property type="molecule type" value="Genomic_DNA"/>
</dbReference>